<proteinExistence type="inferred from homology"/>
<dbReference type="InterPro" id="IPR000847">
    <property type="entry name" value="LysR_HTH_N"/>
</dbReference>
<evidence type="ECO:0000256" key="2">
    <source>
        <dbReference type="ARBA" id="ARBA00023015"/>
    </source>
</evidence>
<comment type="similarity">
    <text evidence="1">Belongs to the LysR transcriptional regulatory family.</text>
</comment>
<protein>
    <submittedName>
        <fullName evidence="6">LysR family transcriptional regulator</fullName>
    </submittedName>
</protein>
<gene>
    <name evidence="6" type="ORF">HB662_28265</name>
</gene>
<name>A0ABX1F8I1_9PROT</name>
<dbReference type="SUPFAM" id="SSF53850">
    <property type="entry name" value="Periplasmic binding protein-like II"/>
    <property type="match status" value="1"/>
</dbReference>
<keyword evidence="3" id="KW-0238">DNA-binding</keyword>
<dbReference type="InterPro" id="IPR036390">
    <property type="entry name" value="WH_DNA-bd_sf"/>
</dbReference>
<reference evidence="6 7" key="1">
    <citation type="submission" date="2020-03" db="EMBL/GenBank/DDBJ databases">
        <title>Roseomonas selenitidurans sp. nov. isolated from soil.</title>
        <authorList>
            <person name="Liu H."/>
        </authorList>
    </citation>
    <scope>NUCLEOTIDE SEQUENCE [LARGE SCALE GENOMIC DNA]</scope>
    <source>
        <strain evidence="6 7">JCM 15073</strain>
    </source>
</reference>
<dbReference type="InterPro" id="IPR050176">
    <property type="entry name" value="LTTR"/>
</dbReference>
<dbReference type="SUPFAM" id="SSF46785">
    <property type="entry name" value="Winged helix' DNA-binding domain"/>
    <property type="match status" value="1"/>
</dbReference>
<evidence type="ECO:0000313" key="7">
    <source>
        <dbReference type="Proteomes" id="UP000765160"/>
    </source>
</evidence>
<dbReference type="Gene3D" id="1.10.10.10">
    <property type="entry name" value="Winged helix-like DNA-binding domain superfamily/Winged helix DNA-binding domain"/>
    <property type="match status" value="1"/>
</dbReference>
<keyword evidence="4" id="KW-0804">Transcription</keyword>
<dbReference type="PRINTS" id="PR00039">
    <property type="entry name" value="HTHLYSR"/>
</dbReference>
<dbReference type="Pfam" id="PF00126">
    <property type="entry name" value="HTH_1"/>
    <property type="match status" value="1"/>
</dbReference>
<comment type="caution">
    <text evidence="6">The sequence shown here is derived from an EMBL/GenBank/DDBJ whole genome shotgun (WGS) entry which is preliminary data.</text>
</comment>
<dbReference type="PROSITE" id="PS50931">
    <property type="entry name" value="HTH_LYSR"/>
    <property type="match status" value="1"/>
</dbReference>
<dbReference type="InterPro" id="IPR005119">
    <property type="entry name" value="LysR_subst-bd"/>
</dbReference>
<evidence type="ECO:0000313" key="6">
    <source>
        <dbReference type="EMBL" id="NKE48693.1"/>
    </source>
</evidence>
<evidence type="ECO:0000259" key="5">
    <source>
        <dbReference type="PROSITE" id="PS50931"/>
    </source>
</evidence>
<accession>A0ABX1F8I1</accession>
<dbReference type="PANTHER" id="PTHR30579:SF7">
    <property type="entry name" value="HTH-TYPE TRANSCRIPTIONAL REGULATOR LRHA-RELATED"/>
    <property type="match status" value="1"/>
</dbReference>
<keyword evidence="7" id="KW-1185">Reference proteome</keyword>
<keyword evidence="2" id="KW-0805">Transcription regulation</keyword>
<dbReference type="EMBL" id="JAAVTX010000013">
    <property type="protein sequence ID" value="NKE48693.1"/>
    <property type="molecule type" value="Genomic_DNA"/>
</dbReference>
<feature type="domain" description="HTH lysR-type" evidence="5">
    <location>
        <begin position="8"/>
        <end position="65"/>
    </location>
</feature>
<dbReference type="PANTHER" id="PTHR30579">
    <property type="entry name" value="TRANSCRIPTIONAL REGULATOR"/>
    <property type="match status" value="1"/>
</dbReference>
<dbReference type="InterPro" id="IPR036388">
    <property type="entry name" value="WH-like_DNA-bd_sf"/>
</dbReference>
<dbReference type="Proteomes" id="UP000765160">
    <property type="component" value="Unassembled WGS sequence"/>
</dbReference>
<evidence type="ECO:0000256" key="3">
    <source>
        <dbReference type="ARBA" id="ARBA00023125"/>
    </source>
</evidence>
<sequence length="313" mass="33762">MAPRALALDPDLLRAFVLIAEGGSFTRAADRLGRTQSAVSMQIRRLEDLLGQPLLVRTHRGVQTTPQGGWLLERARDLLLLNDEIIGNFRAPPMVGNVRLGTPDDYALNWLPNILARFAEAHPAVELDVTCLNSDVLVDKFRDGQLDLTLVSEGQEPPGVQAQRIWRGPLRWVGSPTHGLHRRDPLPLALSRPNENPARPDHACAWRSAALEALQEAGRPARVTYNSATQTGCFTVALAGLALTVSTPTTLPLGLAWMGEAEGLPPLPDMGILLLRQPAARGVPAVDALAEHITEGFRRATDGNLALTGTIAA</sequence>
<evidence type="ECO:0000256" key="1">
    <source>
        <dbReference type="ARBA" id="ARBA00009437"/>
    </source>
</evidence>
<organism evidence="6 7">
    <name type="scientific">Falsiroseomonas frigidaquae</name>
    <dbReference type="NCBI Taxonomy" id="487318"/>
    <lineage>
        <taxon>Bacteria</taxon>
        <taxon>Pseudomonadati</taxon>
        <taxon>Pseudomonadota</taxon>
        <taxon>Alphaproteobacteria</taxon>
        <taxon>Acetobacterales</taxon>
        <taxon>Roseomonadaceae</taxon>
        <taxon>Falsiroseomonas</taxon>
    </lineage>
</organism>
<evidence type="ECO:0000256" key="4">
    <source>
        <dbReference type="ARBA" id="ARBA00023163"/>
    </source>
</evidence>
<dbReference type="Pfam" id="PF03466">
    <property type="entry name" value="LysR_substrate"/>
    <property type="match status" value="1"/>
</dbReference>
<dbReference type="Gene3D" id="3.40.190.10">
    <property type="entry name" value="Periplasmic binding protein-like II"/>
    <property type="match status" value="2"/>
</dbReference>